<feature type="compositionally biased region" description="Basic and acidic residues" evidence="1">
    <location>
        <begin position="257"/>
        <end position="268"/>
    </location>
</feature>
<dbReference type="OrthoDB" id="10683520at2759"/>
<evidence type="ECO:0000313" key="2">
    <source>
        <dbReference type="EMBL" id="GAQ85081.1"/>
    </source>
</evidence>
<feature type="region of interest" description="Disordered" evidence="1">
    <location>
        <begin position="230"/>
        <end position="268"/>
    </location>
</feature>
<sequence>MASQTSGLKDIGSLRFLDEDGVALSDKQNVHKIDPRSLDLQMLSLAREEYIQILNGILGEGVTNGLIAQYDTAIANAPPKAKVRTYQRVLKDVVLWNAHVIAAESQRILGESKTMLQQILAAIYVSNVKIMASIRVSGGVSYVSIVIPSCDSFVHRVYIEAARIIYHNPLIMHVETKRATDVFQRSDLLTRIVHTAIKKALRAMLPIKELLEEYLSLDNYKDGMRLDEAPAVLAPPPAPLPAPPPPAPPPAPPLPESEAKRLPFKMRPEDKVVPEVLAGRLADGDKEIKIGRERPPPSEMDDVVDSEYFDDAGGEDGGWPTADDLVDADEDM</sequence>
<feature type="compositionally biased region" description="Basic and acidic residues" evidence="1">
    <location>
        <begin position="287"/>
        <end position="296"/>
    </location>
</feature>
<evidence type="ECO:0000313" key="3">
    <source>
        <dbReference type="Proteomes" id="UP000054558"/>
    </source>
</evidence>
<dbReference type="EMBL" id="DF237168">
    <property type="protein sequence ID" value="GAQ85081.1"/>
    <property type="molecule type" value="Genomic_DNA"/>
</dbReference>
<feature type="compositionally biased region" description="Pro residues" evidence="1">
    <location>
        <begin position="233"/>
        <end position="255"/>
    </location>
</feature>
<proteinExistence type="predicted"/>
<dbReference type="InterPro" id="IPR043913">
    <property type="entry name" value="DUF5764"/>
</dbReference>
<gene>
    <name evidence="2" type="ORF">KFL_002190335</name>
</gene>
<dbReference type="Pfam" id="PF19068">
    <property type="entry name" value="DUF5764"/>
    <property type="match status" value="1"/>
</dbReference>
<dbReference type="Proteomes" id="UP000054558">
    <property type="component" value="Unassembled WGS sequence"/>
</dbReference>
<dbReference type="AlphaFoldDB" id="A0A1Y1I7G6"/>
<accession>A0A1Y1I7G6</accession>
<keyword evidence="3" id="KW-1185">Reference proteome</keyword>
<name>A0A1Y1I7G6_KLENI</name>
<feature type="region of interest" description="Disordered" evidence="1">
    <location>
        <begin position="287"/>
        <end position="332"/>
    </location>
</feature>
<protein>
    <submittedName>
        <fullName evidence="2">Uncharacterized protein</fullName>
    </submittedName>
</protein>
<evidence type="ECO:0000256" key="1">
    <source>
        <dbReference type="SAM" id="MobiDB-lite"/>
    </source>
</evidence>
<feature type="compositionally biased region" description="Acidic residues" evidence="1">
    <location>
        <begin position="299"/>
        <end position="314"/>
    </location>
</feature>
<organism evidence="2 3">
    <name type="scientific">Klebsormidium nitens</name>
    <name type="common">Green alga</name>
    <name type="synonym">Ulothrix nitens</name>
    <dbReference type="NCBI Taxonomy" id="105231"/>
    <lineage>
        <taxon>Eukaryota</taxon>
        <taxon>Viridiplantae</taxon>
        <taxon>Streptophyta</taxon>
        <taxon>Klebsormidiophyceae</taxon>
        <taxon>Klebsormidiales</taxon>
        <taxon>Klebsormidiaceae</taxon>
        <taxon>Klebsormidium</taxon>
    </lineage>
</organism>
<reference evidence="2 3" key="1">
    <citation type="journal article" date="2014" name="Nat. Commun.">
        <title>Klebsormidium flaccidum genome reveals primary factors for plant terrestrial adaptation.</title>
        <authorList>
            <person name="Hori K."/>
            <person name="Maruyama F."/>
            <person name="Fujisawa T."/>
            <person name="Togashi T."/>
            <person name="Yamamoto N."/>
            <person name="Seo M."/>
            <person name="Sato S."/>
            <person name="Yamada T."/>
            <person name="Mori H."/>
            <person name="Tajima N."/>
            <person name="Moriyama T."/>
            <person name="Ikeuchi M."/>
            <person name="Watanabe M."/>
            <person name="Wada H."/>
            <person name="Kobayashi K."/>
            <person name="Saito M."/>
            <person name="Masuda T."/>
            <person name="Sasaki-Sekimoto Y."/>
            <person name="Mashiguchi K."/>
            <person name="Awai K."/>
            <person name="Shimojima M."/>
            <person name="Masuda S."/>
            <person name="Iwai M."/>
            <person name="Nobusawa T."/>
            <person name="Narise T."/>
            <person name="Kondo S."/>
            <person name="Saito H."/>
            <person name="Sato R."/>
            <person name="Murakawa M."/>
            <person name="Ihara Y."/>
            <person name="Oshima-Yamada Y."/>
            <person name="Ohtaka K."/>
            <person name="Satoh M."/>
            <person name="Sonobe K."/>
            <person name="Ishii M."/>
            <person name="Ohtani R."/>
            <person name="Kanamori-Sato M."/>
            <person name="Honoki R."/>
            <person name="Miyazaki D."/>
            <person name="Mochizuki H."/>
            <person name="Umetsu J."/>
            <person name="Higashi K."/>
            <person name="Shibata D."/>
            <person name="Kamiya Y."/>
            <person name="Sato N."/>
            <person name="Nakamura Y."/>
            <person name="Tabata S."/>
            <person name="Ida S."/>
            <person name="Kurokawa K."/>
            <person name="Ohta H."/>
        </authorList>
    </citation>
    <scope>NUCLEOTIDE SEQUENCE [LARGE SCALE GENOMIC DNA]</scope>
    <source>
        <strain evidence="2 3">NIES-2285</strain>
    </source>
</reference>